<gene>
    <name evidence="1" type="ORF">ACFPQ6_11025</name>
</gene>
<name>A0ABW1DJE0_9DEIO</name>
<sequence length="196" mass="21064">MIRNLLGVLRPGGTVRHVALVTPLREDQPRLDLPDFSSAQEDEVYAAERDGFTWSVHRPRTPSGKAVGNAMNLGRTLAVHASRGRASGEPFGWPGSGTRWAGLSGVTDARGLARQLLWVAATPAAHHQAFNVVNGDVFRWSRLWGRIAGWFGVEAAGFDGTVRPLEAELADKAPAWAELAARRALVEPDLNGLGSA</sequence>
<dbReference type="RefSeq" id="WP_380049271.1">
    <property type="nucleotide sequence ID" value="NZ_JBHSOH010000011.1"/>
</dbReference>
<dbReference type="PANTHER" id="PTHR32487:SF0">
    <property type="entry name" value="3-OXO-DELTA(4,5)-STEROID 5-BETA-REDUCTASE"/>
    <property type="match status" value="1"/>
</dbReference>
<accession>A0ABW1DJE0</accession>
<dbReference type="Proteomes" id="UP001595979">
    <property type="component" value="Unassembled WGS sequence"/>
</dbReference>
<comment type="caution">
    <text evidence="1">The sequence shown here is derived from an EMBL/GenBank/DDBJ whole genome shotgun (WGS) entry which is preliminary data.</text>
</comment>
<organism evidence="1 2">
    <name type="scientific">Deinococcus petrolearius</name>
    <dbReference type="NCBI Taxonomy" id="1751295"/>
    <lineage>
        <taxon>Bacteria</taxon>
        <taxon>Thermotogati</taxon>
        <taxon>Deinococcota</taxon>
        <taxon>Deinococci</taxon>
        <taxon>Deinococcales</taxon>
        <taxon>Deinococcaceae</taxon>
        <taxon>Deinococcus</taxon>
    </lineage>
</organism>
<evidence type="ECO:0000313" key="1">
    <source>
        <dbReference type="EMBL" id="MFC5848843.1"/>
    </source>
</evidence>
<dbReference type="PANTHER" id="PTHR32487">
    <property type="entry name" value="3-OXO-DELTA(4,5)-STEROID 5-BETA-REDUCTASE"/>
    <property type="match status" value="1"/>
</dbReference>
<dbReference type="InterPro" id="IPR036291">
    <property type="entry name" value="NAD(P)-bd_dom_sf"/>
</dbReference>
<dbReference type="SUPFAM" id="SSF51735">
    <property type="entry name" value="NAD(P)-binding Rossmann-fold domains"/>
    <property type="match status" value="1"/>
</dbReference>
<protein>
    <submittedName>
        <fullName evidence="1">Uncharacterized protein</fullName>
    </submittedName>
</protein>
<evidence type="ECO:0000313" key="2">
    <source>
        <dbReference type="Proteomes" id="UP001595979"/>
    </source>
</evidence>
<keyword evidence="2" id="KW-1185">Reference proteome</keyword>
<proteinExistence type="predicted"/>
<dbReference type="EMBL" id="JBHSOH010000011">
    <property type="protein sequence ID" value="MFC5848843.1"/>
    <property type="molecule type" value="Genomic_DNA"/>
</dbReference>
<dbReference type="Gene3D" id="3.40.50.720">
    <property type="entry name" value="NAD(P)-binding Rossmann-like Domain"/>
    <property type="match status" value="1"/>
</dbReference>
<reference evidence="2" key="1">
    <citation type="journal article" date="2019" name="Int. J. Syst. Evol. Microbiol.">
        <title>The Global Catalogue of Microorganisms (GCM) 10K type strain sequencing project: providing services to taxonomists for standard genome sequencing and annotation.</title>
        <authorList>
            <consortium name="The Broad Institute Genomics Platform"/>
            <consortium name="The Broad Institute Genome Sequencing Center for Infectious Disease"/>
            <person name="Wu L."/>
            <person name="Ma J."/>
        </authorList>
    </citation>
    <scope>NUCLEOTIDE SEQUENCE [LARGE SCALE GENOMIC DNA]</scope>
    <source>
        <strain evidence="2">CGMCC 1.15053</strain>
    </source>
</reference>